<feature type="region of interest" description="Disordered" evidence="1">
    <location>
        <begin position="1"/>
        <end position="50"/>
    </location>
</feature>
<organism evidence="3 4">
    <name type="scientific">Arthrobacter mobilis</name>
    <dbReference type="NCBI Taxonomy" id="2724944"/>
    <lineage>
        <taxon>Bacteria</taxon>
        <taxon>Bacillati</taxon>
        <taxon>Actinomycetota</taxon>
        <taxon>Actinomycetes</taxon>
        <taxon>Micrococcales</taxon>
        <taxon>Micrococcaceae</taxon>
        <taxon>Arthrobacter</taxon>
    </lineage>
</organism>
<reference evidence="3 4" key="1">
    <citation type="submission" date="2020-04" db="EMBL/GenBank/DDBJ databases">
        <title>Arthrobacter sp. nov.</title>
        <authorList>
            <person name="Liu S."/>
        </authorList>
    </citation>
    <scope>NUCLEOTIDE SEQUENCE [LARGE SCALE GENOMIC DNA]</scope>
    <source>
        <strain evidence="3 4">E918</strain>
    </source>
</reference>
<dbReference type="EMBL" id="JAAZSQ010000019">
    <property type="protein sequence ID" value="NKX56135.1"/>
    <property type="molecule type" value="Genomic_DNA"/>
</dbReference>
<dbReference type="Pfam" id="PF02720">
    <property type="entry name" value="DUF222"/>
    <property type="match status" value="1"/>
</dbReference>
<dbReference type="AlphaFoldDB" id="A0A7X6K6W3"/>
<evidence type="ECO:0000259" key="2">
    <source>
        <dbReference type="Pfam" id="PF02720"/>
    </source>
</evidence>
<protein>
    <submittedName>
        <fullName evidence="3">DUF222 domain-containing protein</fullName>
    </submittedName>
</protein>
<evidence type="ECO:0000313" key="3">
    <source>
        <dbReference type="EMBL" id="NKX56135.1"/>
    </source>
</evidence>
<keyword evidence="4" id="KW-1185">Reference proteome</keyword>
<dbReference type="InterPro" id="IPR003870">
    <property type="entry name" value="DUF222"/>
</dbReference>
<feature type="domain" description="DUF222" evidence="2">
    <location>
        <begin position="102"/>
        <end position="219"/>
    </location>
</feature>
<accession>A0A7X6K6W3</accession>
<dbReference type="RefSeq" id="WP_168488164.1">
    <property type="nucleotide sequence ID" value="NZ_JAAZSQ010000019.1"/>
</dbReference>
<evidence type="ECO:0000313" key="4">
    <source>
        <dbReference type="Proteomes" id="UP000544090"/>
    </source>
</evidence>
<comment type="caution">
    <text evidence="3">The sequence shown here is derived from an EMBL/GenBank/DDBJ whole genome shotgun (WGS) entry which is preliminary data.</text>
</comment>
<evidence type="ECO:0000256" key="1">
    <source>
        <dbReference type="SAM" id="MobiDB-lite"/>
    </source>
</evidence>
<feature type="region of interest" description="Disordered" evidence="1">
    <location>
        <begin position="219"/>
        <end position="244"/>
    </location>
</feature>
<gene>
    <name evidence="3" type="ORF">HGG74_16665</name>
</gene>
<feature type="compositionally biased region" description="Acidic residues" evidence="1">
    <location>
        <begin position="19"/>
        <end position="34"/>
    </location>
</feature>
<name>A0A7X6K6W3_9MICC</name>
<sequence>MPADPWADCPEVYPGPGLQDDEAPDAGVSADDDERSSLPADLATGTSLPAAAPEQPWQLLAAMVPEQLGYPEAARYLEAARRAGAWLEACTARLAHRLLDRALAEQPAVFGPDVPDRARTSAGDLAGLSAAAELAGLLRISEGTARARLDQARQLCTRYPATLAALEAGQITRAQAGVILDQAAGLSPQARTQLEVLLLAAAGLDVPGLRRKARRIRERHGPGVPFRAPGPCRGGPGRGPAARS</sequence>
<proteinExistence type="predicted"/>
<dbReference type="Proteomes" id="UP000544090">
    <property type="component" value="Unassembled WGS sequence"/>
</dbReference>